<dbReference type="AlphaFoldDB" id="A0A1V3NTJ7"/>
<evidence type="ECO:0000313" key="3">
    <source>
        <dbReference type="Proteomes" id="UP000189462"/>
    </source>
</evidence>
<sequence length="312" mass="34958">MTATESRIVPHLWYDTEAREAAAFYASIFPDSDITHITTLHGTPSGDCDVVSFRLRGQPFMAISAGPHFKFNPSVSFMVNYDPLHFDPSPSREENARASLDAAWARLSEGGTALMPIGEYPFSARYGWVQDRYGLSWQLMLTDPEGDPRPPIVPSLLFTGGNCGRAEEAIGHYLSVFRNARSGQMFRYGADQPPDTEGTVMFADFMLEDTWFAAMDSAHGHGFTFNEAVSFIVNCDDQDGIDRYWNALSAVPEAEQCGWIKDHFGVSWQIVPAELDRMMRNGTPEQIDRLTRTFMPMKKLDLAALQAAFEDR</sequence>
<accession>A0A1V3NTJ7</accession>
<comment type="caution">
    <text evidence="2">The sequence shown here is derived from an EMBL/GenBank/DDBJ whole genome shotgun (WGS) entry which is preliminary data.</text>
</comment>
<dbReference type="InterPro" id="IPR029068">
    <property type="entry name" value="Glyas_Bleomycin-R_OHBP_Dase"/>
</dbReference>
<dbReference type="Gene3D" id="3.30.720.100">
    <property type="match status" value="1"/>
</dbReference>
<feature type="domain" description="PhnB-like" evidence="1">
    <location>
        <begin position="7"/>
        <end position="139"/>
    </location>
</feature>
<dbReference type="PANTHER" id="PTHR33990">
    <property type="entry name" value="PROTEIN YJDN-RELATED"/>
    <property type="match status" value="1"/>
</dbReference>
<dbReference type="Pfam" id="PF06983">
    <property type="entry name" value="3-dmu-9_3-mt"/>
    <property type="match status" value="2"/>
</dbReference>
<dbReference type="Gene3D" id="3.10.180.10">
    <property type="entry name" value="2,3-Dihydroxybiphenyl 1,2-Dioxygenase, domain 1"/>
    <property type="match status" value="1"/>
</dbReference>
<dbReference type="Gene3D" id="3.30.720.110">
    <property type="match status" value="1"/>
</dbReference>
<dbReference type="OrthoDB" id="5293819at2"/>
<evidence type="ECO:0000259" key="1">
    <source>
        <dbReference type="Pfam" id="PF06983"/>
    </source>
</evidence>
<reference evidence="2 3" key="1">
    <citation type="submission" date="2017-02" db="EMBL/GenBank/DDBJ databases">
        <title>Genomic diversity within the haloalkaliphilic genus Thioalkalivibrio.</title>
        <authorList>
            <person name="Ahn A.-C."/>
            <person name="Meier-Kolthoff J."/>
            <person name="Overmars L."/>
            <person name="Richter M."/>
            <person name="Woyke T."/>
            <person name="Sorokin D.Y."/>
            <person name="Muyzer G."/>
        </authorList>
    </citation>
    <scope>NUCLEOTIDE SEQUENCE [LARGE SCALE GENOMIC DNA]</scope>
    <source>
        <strain evidence="2 3">ALJD</strain>
    </source>
</reference>
<name>A0A1V3NTJ7_9GAMM</name>
<keyword evidence="3" id="KW-1185">Reference proteome</keyword>
<gene>
    <name evidence="2" type="ORF">B1C78_02420</name>
</gene>
<organism evidence="2 3">
    <name type="scientific">Thioalkalivibrio denitrificans</name>
    <dbReference type="NCBI Taxonomy" id="108003"/>
    <lineage>
        <taxon>Bacteria</taxon>
        <taxon>Pseudomonadati</taxon>
        <taxon>Pseudomonadota</taxon>
        <taxon>Gammaproteobacteria</taxon>
        <taxon>Chromatiales</taxon>
        <taxon>Ectothiorhodospiraceae</taxon>
        <taxon>Thioalkalivibrio</taxon>
    </lineage>
</organism>
<evidence type="ECO:0000313" key="2">
    <source>
        <dbReference type="EMBL" id="OOG28066.1"/>
    </source>
</evidence>
<dbReference type="Proteomes" id="UP000189462">
    <property type="component" value="Unassembled WGS sequence"/>
</dbReference>
<feature type="domain" description="PhnB-like" evidence="1">
    <location>
        <begin position="152"/>
        <end position="271"/>
    </location>
</feature>
<dbReference type="RefSeq" id="WP_077277545.1">
    <property type="nucleotide sequence ID" value="NZ_MVBK01000012.1"/>
</dbReference>
<dbReference type="CDD" id="cd06588">
    <property type="entry name" value="PhnB_like"/>
    <property type="match status" value="2"/>
</dbReference>
<dbReference type="InterPro" id="IPR028973">
    <property type="entry name" value="PhnB-like"/>
</dbReference>
<proteinExistence type="predicted"/>
<dbReference type="EMBL" id="MVBK01000012">
    <property type="protein sequence ID" value="OOG28066.1"/>
    <property type="molecule type" value="Genomic_DNA"/>
</dbReference>
<dbReference type="STRING" id="108003.B1C78_02420"/>
<dbReference type="SUPFAM" id="SSF54593">
    <property type="entry name" value="Glyoxalase/Bleomycin resistance protein/Dihydroxybiphenyl dioxygenase"/>
    <property type="match status" value="2"/>
</dbReference>
<protein>
    <recommendedName>
        <fullName evidence="1">PhnB-like domain-containing protein</fullName>
    </recommendedName>
</protein>